<feature type="compositionally biased region" description="Low complexity" evidence="1">
    <location>
        <begin position="193"/>
        <end position="206"/>
    </location>
</feature>
<dbReference type="GO" id="GO:0003677">
    <property type="term" value="F:DNA binding"/>
    <property type="evidence" value="ECO:0007669"/>
    <property type="project" value="InterPro"/>
</dbReference>
<evidence type="ECO:0000313" key="4">
    <source>
        <dbReference type="Proteomes" id="UP000014064"/>
    </source>
</evidence>
<feature type="region of interest" description="Disordered" evidence="1">
    <location>
        <begin position="183"/>
        <end position="209"/>
    </location>
</feature>
<dbReference type="KEGG" id="wic:J056_003589"/>
<proteinExistence type="predicted"/>
<sequence>MNTVLRKRKLTTEQKNNIVKLAKTNPKMRQDEIARQFGVDRSTISKVLTDAKKARKLASDNTEFGNQEEPVEQLTQDNYSHSTGSRSRSCSNEMKETSEISIPLDIYSTGYQTQTHYSPYSSYSSSLESSHSQTINQHFDSLSFTNYISYEEDEHDDKGFVSELKVLDALGVVKKFLEERSSVEGTHTHTHSHSNNQIHTNSHNNHFIPNTQDITNIDNLFYRIQSSIDEDVQFY</sequence>
<dbReference type="OrthoDB" id="9909311at2759"/>
<feature type="compositionally biased region" description="Low complexity" evidence="1">
    <location>
        <begin position="80"/>
        <end position="91"/>
    </location>
</feature>
<dbReference type="OMA" id="YISYEED"/>
<dbReference type="Gene3D" id="1.10.10.60">
    <property type="entry name" value="Homeodomain-like"/>
    <property type="match status" value="1"/>
</dbReference>
<feature type="domain" description="HTH psq-type" evidence="2">
    <location>
        <begin position="7"/>
        <end position="53"/>
    </location>
</feature>
<gene>
    <name evidence="3" type="ORF">J056_003589</name>
</gene>
<dbReference type="GeneID" id="20376541"/>
<protein>
    <recommendedName>
        <fullName evidence="2">HTH psq-type domain-containing protein</fullName>
    </recommendedName>
</protein>
<dbReference type="RefSeq" id="XP_009267080.1">
    <property type="nucleotide sequence ID" value="XM_009268805.1"/>
</dbReference>
<reference evidence="4" key="1">
    <citation type="journal article" date="2013" name="BMC Genomics">
        <title>Genome and transcriptome sequencing of the halophilic fungus Wallemia ichthyophaga: haloadaptations present and absent.</title>
        <authorList>
            <person name="Zajc J."/>
            <person name="Liu Y."/>
            <person name="Dai W."/>
            <person name="Yang Z."/>
            <person name="Hu J."/>
            <person name="Gostincar C."/>
            <person name="Gunde-Cimerman N."/>
        </authorList>
    </citation>
    <scope>NUCLEOTIDE SEQUENCE [LARGE SCALE GENOMIC DNA]</scope>
    <source>
        <strain evidence="4">EXF-994 / CBS 113033</strain>
    </source>
</reference>
<dbReference type="InterPro" id="IPR009057">
    <property type="entry name" value="Homeodomain-like_sf"/>
</dbReference>
<dbReference type="EMBL" id="KE007228">
    <property type="protein sequence ID" value="EOR01913.1"/>
    <property type="molecule type" value="Genomic_DNA"/>
</dbReference>
<dbReference type="SUPFAM" id="SSF46689">
    <property type="entry name" value="Homeodomain-like"/>
    <property type="match status" value="1"/>
</dbReference>
<keyword evidence="4" id="KW-1185">Reference proteome</keyword>
<organism evidence="3 4">
    <name type="scientific">Wallemia ichthyophaga (strain EXF-994 / CBS 113033)</name>
    <dbReference type="NCBI Taxonomy" id="1299270"/>
    <lineage>
        <taxon>Eukaryota</taxon>
        <taxon>Fungi</taxon>
        <taxon>Dikarya</taxon>
        <taxon>Basidiomycota</taxon>
        <taxon>Wallemiomycotina</taxon>
        <taxon>Wallemiomycetes</taxon>
        <taxon>Wallemiales</taxon>
        <taxon>Wallemiaceae</taxon>
        <taxon>Wallemia</taxon>
    </lineage>
</organism>
<evidence type="ECO:0000313" key="3">
    <source>
        <dbReference type="EMBL" id="EOR01913.1"/>
    </source>
</evidence>
<evidence type="ECO:0000256" key="1">
    <source>
        <dbReference type="SAM" id="MobiDB-lite"/>
    </source>
</evidence>
<dbReference type="InterPro" id="IPR007889">
    <property type="entry name" value="HTH_Psq"/>
</dbReference>
<dbReference type="HOGENOM" id="CLU_1180987_0_0_1"/>
<name>R9AI92_WALI9</name>
<evidence type="ECO:0000259" key="2">
    <source>
        <dbReference type="Pfam" id="PF04218"/>
    </source>
</evidence>
<accession>R9AI92</accession>
<dbReference type="Proteomes" id="UP000014064">
    <property type="component" value="Unassembled WGS sequence"/>
</dbReference>
<dbReference type="Pfam" id="PF04218">
    <property type="entry name" value="CENP-B_N"/>
    <property type="match status" value="1"/>
</dbReference>
<feature type="region of interest" description="Disordered" evidence="1">
    <location>
        <begin position="56"/>
        <end position="95"/>
    </location>
</feature>
<dbReference type="AlphaFoldDB" id="R9AI92"/>